<feature type="transmembrane region" description="Helical" evidence="7">
    <location>
        <begin position="154"/>
        <end position="173"/>
    </location>
</feature>
<keyword evidence="2" id="KW-0813">Transport</keyword>
<evidence type="ECO:0000256" key="6">
    <source>
        <dbReference type="ARBA" id="ARBA00023136"/>
    </source>
</evidence>
<comment type="caution">
    <text evidence="8">The sequence shown here is derived from an EMBL/GenBank/DDBJ whole genome shotgun (WGS) entry which is preliminary data.</text>
</comment>
<feature type="transmembrane region" description="Helical" evidence="7">
    <location>
        <begin position="12"/>
        <end position="32"/>
    </location>
</feature>
<feature type="transmembrane region" description="Helical" evidence="7">
    <location>
        <begin position="129"/>
        <end position="147"/>
    </location>
</feature>
<dbReference type="GO" id="GO:0005886">
    <property type="term" value="C:plasma membrane"/>
    <property type="evidence" value="ECO:0007669"/>
    <property type="project" value="TreeGrafter"/>
</dbReference>
<dbReference type="Pfam" id="PF01566">
    <property type="entry name" value="Nramp"/>
    <property type="match status" value="1"/>
</dbReference>
<keyword evidence="9" id="KW-1185">Reference proteome</keyword>
<keyword evidence="4" id="KW-0769">Symport</keyword>
<dbReference type="GO" id="GO:0015293">
    <property type="term" value="F:symporter activity"/>
    <property type="evidence" value="ECO:0007669"/>
    <property type="project" value="UniProtKB-KW"/>
</dbReference>
<evidence type="ECO:0000256" key="1">
    <source>
        <dbReference type="ARBA" id="ARBA00004141"/>
    </source>
</evidence>
<evidence type="ECO:0000256" key="7">
    <source>
        <dbReference type="SAM" id="Phobius"/>
    </source>
</evidence>
<gene>
    <name evidence="8" type="primary">mntH</name>
    <name evidence="8" type="ORF">GCM10010831_21030</name>
</gene>
<dbReference type="GO" id="GO:0005384">
    <property type="term" value="F:manganese ion transmembrane transporter activity"/>
    <property type="evidence" value="ECO:0007669"/>
    <property type="project" value="TreeGrafter"/>
</dbReference>
<dbReference type="PANTHER" id="PTHR11706:SF33">
    <property type="entry name" value="NATURAL RESISTANCE-ASSOCIATED MACROPHAGE PROTEIN 2"/>
    <property type="match status" value="1"/>
</dbReference>
<evidence type="ECO:0000256" key="5">
    <source>
        <dbReference type="ARBA" id="ARBA00022989"/>
    </source>
</evidence>
<name>A0A916ZZ19_9FLAO</name>
<organism evidence="8 9">
    <name type="scientific">Psychroflexus salis</name>
    <dbReference type="NCBI Taxonomy" id="1526574"/>
    <lineage>
        <taxon>Bacteria</taxon>
        <taxon>Pseudomonadati</taxon>
        <taxon>Bacteroidota</taxon>
        <taxon>Flavobacteriia</taxon>
        <taxon>Flavobacteriales</taxon>
        <taxon>Flavobacteriaceae</taxon>
        <taxon>Psychroflexus</taxon>
    </lineage>
</organism>
<dbReference type="RefSeq" id="WP_188406817.1">
    <property type="nucleotide sequence ID" value="NZ_BMGL01000012.1"/>
</dbReference>
<evidence type="ECO:0000313" key="9">
    <source>
        <dbReference type="Proteomes" id="UP000599688"/>
    </source>
</evidence>
<dbReference type="InterPro" id="IPR001046">
    <property type="entry name" value="NRAMP_fam"/>
</dbReference>
<dbReference type="PRINTS" id="PR00447">
    <property type="entry name" value="NATRESASSCMP"/>
</dbReference>
<protein>
    <submittedName>
        <fullName evidence="8">Manganese transporter</fullName>
    </submittedName>
</protein>
<feature type="transmembrane region" description="Helical" evidence="7">
    <location>
        <begin position="82"/>
        <end position="99"/>
    </location>
</feature>
<sequence length="407" mass="43951">MKKLLKNIGPSTLIAAAFIGPGTISVCSLAGINFGYDLLWALVFSIVATMVLQEMSARLGLVTSKDLASVIRIYFSSTWKKLLALSLVILAIVFGNAAYEAGNITGAVLGLDAVFQVAEFSFLNQNINILPILIGFVSILVLALGSYKKIEKVLMLLVVLMSLSFVISALLIAPNWLDILQSIFVPRFPETSLTSILAIVGTTVVPYNLFLHSAIVQEKWKSVSSIKHARWDIFIAIGLGGLVSVCVVIAGAALHTSEITTQDFSSLALSLAPLYGDYATYLLGFGFFAAGITSSITAALAAAYVLKSALNWQGKSGKIYFKLVWILIVLAGVLFSSLNIQPLQLIQTAQISNAIVLPFAAIFLYITVNNSQWMGKYKNNALQKILGLLILLFAVFLGAKSLFFFFL</sequence>
<feature type="transmembrane region" description="Helical" evidence="7">
    <location>
        <begin position="231"/>
        <end position="254"/>
    </location>
</feature>
<reference evidence="8 9" key="1">
    <citation type="journal article" date="2014" name="Int. J. Syst. Evol. Microbiol.">
        <title>Complete genome sequence of Corynebacterium casei LMG S-19264T (=DSM 44701T), isolated from a smear-ripened cheese.</title>
        <authorList>
            <consortium name="US DOE Joint Genome Institute (JGI-PGF)"/>
            <person name="Walter F."/>
            <person name="Albersmeier A."/>
            <person name="Kalinowski J."/>
            <person name="Ruckert C."/>
        </authorList>
    </citation>
    <scope>NUCLEOTIDE SEQUENCE [LARGE SCALE GENOMIC DNA]</scope>
    <source>
        <strain evidence="8 9">CGMCC 1.12925</strain>
    </source>
</reference>
<evidence type="ECO:0000313" key="8">
    <source>
        <dbReference type="EMBL" id="GGE19701.1"/>
    </source>
</evidence>
<feature type="transmembrane region" description="Helical" evidence="7">
    <location>
        <begin position="193"/>
        <end position="210"/>
    </location>
</feature>
<dbReference type="AlphaFoldDB" id="A0A916ZZ19"/>
<keyword evidence="6 7" id="KW-0472">Membrane</keyword>
<keyword evidence="5 7" id="KW-1133">Transmembrane helix</keyword>
<dbReference type="NCBIfam" id="NF037982">
    <property type="entry name" value="Nramp_1"/>
    <property type="match status" value="1"/>
</dbReference>
<comment type="subcellular location">
    <subcellularLocation>
        <location evidence="1">Membrane</location>
        <topology evidence="1">Multi-pass membrane protein</topology>
    </subcellularLocation>
</comment>
<feature type="transmembrane region" description="Helical" evidence="7">
    <location>
        <begin position="278"/>
        <end position="307"/>
    </location>
</feature>
<evidence type="ECO:0000256" key="4">
    <source>
        <dbReference type="ARBA" id="ARBA00022847"/>
    </source>
</evidence>
<dbReference type="EMBL" id="BMGL01000012">
    <property type="protein sequence ID" value="GGE19701.1"/>
    <property type="molecule type" value="Genomic_DNA"/>
</dbReference>
<evidence type="ECO:0000256" key="3">
    <source>
        <dbReference type="ARBA" id="ARBA00022692"/>
    </source>
</evidence>
<feature type="transmembrane region" description="Helical" evidence="7">
    <location>
        <begin position="38"/>
        <end position="61"/>
    </location>
</feature>
<proteinExistence type="predicted"/>
<feature type="transmembrane region" description="Helical" evidence="7">
    <location>
        <begin position="386"/>
        <end position="406"/>
    </location>
</feature>
<dbReference type="GO" id="GO:0034755">
    <property type="term" value="P:iron ion transmembrane transport"/>
    <property type="evidence" value="ECO:0007669"/>
    <property type="project" value="TreeGrafter"/>
</dbReference>
<evidence type="ECO:0000256" key="2">
    <source>
        <dbReference type="ARBA" id="ARBA00022448"/>
    </source>
</evidence>
<dbReference type="GO" id="GO:0015086">
    <property type="term" value="F:cadmium ion transmembrane transporter activity"/>
    <property type="evidence" value="ECO:0007669"/>
    <property type="project" value="TreeGrafter"/>
</dbReference>
<dbReference type="Proteomes" id="UP000599688">
    <property type="component" value="Unassembled WGS sequence"/>
</dbReference>
<feature type="transmembrane region" description="Helical" evidence="7">
    <location>
        <begin position="319"/>
        <end position="340"/>
    </location>
</feature>
<dbReference type="PANTHER" id="PTHR11706">
    <property type="entry name" value="SOLUTE CARRIER PROTEIN FAMILY 11 MEMBER"/>
    <property type="match status" value="1"/>
</dbReference>
<feature type="transmembrane region" description="Helical" evidence="7">
    <location>
        <begin position="346"/>
        <end position="366"/>
    </location>
</feature>
<accession>A0A916ZZ19</accession>
<keyword evidence="3 7" id="KW-0812">Transmembrane</keyword>